<comment type="caution">
    <text evidence="1">The sequence shown here is derived from an EMBL/GenBank/DDBJ whole genome shotgun (WGS) entry which is preliminary data.</text>
</comment>
<gene>
    <name evidence="1" type="ORF">HAX54_051930</name>
</gene>
<evidence type="ECO:0000313" key="2">
    <source>
        <dbReference type="Proteomes" id="UP000823775"/>
    </source>
</evidence>
<sequence length="105" mass="11632">MASLVLLLEALVRSHEDINLQGTDDGLFFDDAEAGDNNSNTSFVSGNKDYSYYYCGWIFEAEDVPSWKIISHVKPNVIVNKWKLDPSAQLSPQPLAASMKVGSYS</sequence>
<keyword evidence="2" id="KW-1185">Reference proteome</keyword>
<accession>A0ABS8SYA1</accession>
<protein>
    <submittedName>
        <fullName evidence="1">Uncharacterized protein</fullName>
    </submittedName>
</protein>
<evidence type="ECO:0000313" key="1">
    <source>
        <dbReference type="EMBL" id="MCD7464024.1"/>
    </source>
</evidence>
<dbReference type="EMBL" id="JACEIK010000933">
    <property type="protein sequence ID" value="MCD7464024.1"/>
    <property type="molecule type" value="Genomic_DNA"/>
</dbReference>
<dbReference type="Proteomes" id="UP000823775">
    <property type="component" value="Unassembled WGS sequence"/>
</dbReference>
<organism evidence="1 2">
    <name type="scientific">Datura stramonium</name>
    <name type="common">Jimsonweed</name>
    <name type="synonym">Common thornapple</name>
    <dbReference type="NCBI Taxonomy" id="4076"/>
    <lineage>
        <taxon>Eukaryota</taxon>
        <taxon>Viridiplantae</taxon>
        <taxon>Streptophyta</taxon>
        <taxon>Embryophyta</taxon>
        <taxon>Tracheophyta</taxon>
        <taxon>Spermatophyta</taxon>
        <taxon>Magnoliopsida</taxon>
        <taxon>eudicotyledons</taxon>
        <taxon>Gunneridae</taxon>
        <taxon>Pentapetalae</taxon>
        <taxon>asterids</taxon>
        <taxon>lamiids</taxon>
        <taxon>Solanales</taxon>
        <taxon>Solanaceae</taxon>
        <taxon>Solanoideae</taxon>
        <taxon>Datureae</taxon>
        <taxon>Datura</taxon>
    </lineage>
</organism>
<proteinExistence type="predicted"/>
<reference evidence="1 2" key="1">
    <citation type="journal article" date="2021" name="BMC Genomics">
        <title>Datura genome reveals duplications of psychoactive alkaloid biosynthetic genes and high mutation rate following tissue culture.</title>
        <authorList>
            <person name="Rajewski A."/>
            <person name="Carter-House D."/>
            <person name="Stajich J."/>
            <person name="Litt A."/>
        </authorList>
    </citation>
    <scope>NUCLEOTIDE SEQUENCE [LARGE SCALE GENOMIC DNA]</scope>
    <source>
        <strain evidence="1">AR-01</strain>
    </source>
</reference>
<name>A0ABS8SYA1_DATST</name>